<dbReference type="EMBL" id="CAEY01000384">
    <property type="status" value="NOT_ANNOTATED_CDS"/>
    <property type="molecule type" value="Genomic_DNA"/>
</dbReference>
<evidence type="ECO:0000313" key="1">
    <source>
        <dbReference type="EnsemblMetazoa" id="tetur18g02490.1"/>
    </source>
</evidence>
<keyword evidence="2" id="KW-1185">Reference proteome</keyword>
<dbReference type="AlphaFoldDB" id="T1KR72"/>
<sequence length="32" mass="3661">MLHHSLTEINYLLITIKMFSINPSSTETIISL</sequence>
<organism evidence="1 2">
    <name type="scientific">Tetranychus urticae</name>
    <name type="common">Two-spotted spider mite</name>
    <dbReference type="NCBI Taxonomy" id="32264"/>
    <lineage>
        <taxon>Eukaryota</taxon>
        <taxon>Metazoa</taxon>
        <taxon>Ecdysozoa</taxon>
        <taxon>Arthropoda</taxon>
        <taxon>Chelicerata</taxon>
        <taxon>Arachnida</taxon>
        <taxon>Acari</taxon>
        <taxon>Acariformes</taxon>
        <taxon>Trombidiformes</taxon>
        <taxon>Prostigmata</taxon>
        <taxon>Eleutherengona</taxon>
        <taxon>Raphignathae</taxon>
        <taxon>Tetranychoidea</taxon>
        <taxon>Tetranychidae</taxon>
        <taxon>Tetranychus</taxon>
    </lineage>
</organism>
<dbReference type="EnsemblMetazoa" id="tetur18g02490.1">
    <property type="protein sequence ID" value="tetur18g02490.1"/>
    <property type="gene ID" value="tetur18g02490"/>
</dbReference>
<dbReference type="Proteomes" id="UP000015104">
    <property type="component" value="Unassembled WGS sequence"/>
</dbReference>
<name>T1KR72_TETUR</name>
<reference evidence="2" key="1">
    <citation type="submission" date="2011-08" db="EMBL/GenBank/DDBJ databases">
        <authorList>
            <person name="Rombauts S."/>
        </authorList>
    </citation>
    <scope>NUCLEOTIDE SEQUENCE</scope>
    <source>
        <strain evidence="2">London</strain>
    </source>
</reference>
<evidence type="ECO:0000313" key="2">
    <source>
        <dbReference type="Proteomes" id="UP000015104"/>
    </source>
</evidence>
<protein>
    <submittedName>
        <fullName evidence="1">Uncharacterized protein</fullName>
    </submittedName>
</protein>
<accession>T1KR72</accession>
<reference evidence="1" key="2">
    <citation type="submission" date="2015-06" db="UniProtKB">
        <authorList>
            <consortium name="EnsemblMetazoa"/>
        </authorList>
    </citation>
    <scope>IDENTIFICATION</scope>
</reference>
<proteinExistence type="predicted"/>
<dbReference type="HOGENOM" id="CLU_3392822_0_0_1"/>